<dbReference type="Gene3D" id="1.10.10.60">
    <property type="entry name" value="Homeodomain-like"/>
    <property type="match status" value="1"/>
</dbReference>
<dbReference type="SUPFAM" id="SSF46689">
    <property type="entry name" value="Homeodomain-like"/>
    <property type="match status" value="1"/>
</dbReference>
<accession>A0ABR2A5H9</accession>
<gene>
    <name evidence="7" type="ORF">V6N11_076727</name>
</gene>
<name>A0ABR2A5H9_9ROSI</name>
<comment type="subcellular location">
    <subcellularLocation>
        <location evidence="1">Nucleus</location>
    </subcellularLocation>
</comment>
<reference evidence="7 8" key="1">
    <citation type="journal article" date="2024" name="G3 (Bethesda)">
        <title>Genome assembly of Hibiscus sabdariffa L. provides insights into metabolisms of medicinal natural products.</title>
        <authorList>
            <person name="Kim T."/>
        </authorList>
    </citation>
    <scope>NUCLEOTIDE SEQUENCE [LARGE SCALE GENOMIC DNA]</scope>
    <source>
        <strain evidence="7">TK-2024</strain>
        <tissue evidence="7">Old leaves</tissue>
    </source>
</reference>
<dbReference type="InterPro" id="IPR001005">
    <property type="entry name" value="SANT/Myb"/>
</dbReference>
<evidence type="ECO:0000256" key="5">
    <source>
        <dbReference type="SAM" id="MobiDB-lite"/>
    </source>
</evidence>
<dbReference type="InterPro" id="IPR006447">
    <property type="entry name" value="Myb_dom_plants"/>
</dbReference>
<dbReference type="PANTHER" id="PTHR31314:SF168">
    <property type="entry name" value="MYB-LIKE HTH TRANSCRIPTIONAL REGULATOR FAMILY PROTEIN"/>
    <property type="match status" value="1"/>
</dbReference>
<keyword evidence="2" id="KW-0805">Transcription regulation</keyword>
<protein>
    <recommendedName>
        <fullName evidence="6">HTH myb-type domain-containing protein</fullName>
    </recommendedName>
</protein>
<evidence type="ECO:0000256" key="4">
    <source>
        <dbReference type="ARBA" id="ARBA00023242"/>
    </source>
</evidence>
<dbReference type="PROSITE" id="PS51294">
    <property type="entry name" value="HTH_MYB"/>
    <property type="match status" value="1"/>
</dbReference>
<evidence type="ECO:0000256" key="2">
    <source>
        <dbReference type="ARBA" id="ARBA00023015"/>
    </source>
</evidence>
<dbReference type="Proteomes" id="UP001396334">
    <property type="component" value="Unassembled WGS sequence"/>
</dbReference>
<dbReference type="NCBIfam" id="TIGR01557">
    <property type="entry name" value="myb_SHAQKYF"/>
    <property type="match status" value="1"/>
</dbReference>
<dbReference type="EMBL" id="JBBPBN010000372">
    <property type="protein sequence ID" value="KAK8487937.1"/>
    <property type="molecule type" value="Genomic_DNA"/>
</dbReference>
<feature type="compositionally biased region" description="Low complexity" evidence="5">
    <location>
        <begin position="51"/>
        <end position="61"/>
    </location>
</feature>
<comment type="caution">
    <text evidence="7">The sequence shown here is derived from an EMBL/GenBank/DDBJ whole genome shotgun (WGS) entry which is preliminary data.</text>
</comment>
<feature type="region of interest" description="Disordered" evidence="5">
    <location>
        <begin position="1"/>
        <end position="81"/>
    </location>
</feature>
<evidence type="ECO:0000256" key="1">
    <source>
        <dbReference type="ARBA" id="ARBA00004123"/>
    </source>
</evidence>
<sequence length="310" mass="34564">MVSFDIFGDSRTSLNNNNNNKDKVEEEEEEEEDEDEEDEDKRIHCHKSRNGESSRSNSSVEENGKKSTSGSVRPYNRSKTPRLRWTPDLHLRFVHAVERLGGQERATPKLVLQSMNVKGLNIAHVKSHLQMYRSKKIDDSNQAMSDRGLLFEGGVHQYIYKLGHPPMRQGFNYRSPSSFLDGQNVYGSVASKGLYSSVAERLFQSNSHSFSTQSAATQALRPSRTTCSNYFTHQATLKRKGTESNNINQDIDLNLSLKVTTTANNDEVEKGVDDGTLSLSLASSSSSFSKLSGGKKQARTTMASTLDLTL</sequence>
<dbReference type="PANTHER" id="PTHR31314">
    <property type="entry name" value="MYB FAMILY TRANSCRIPTION FACTOR PHL7-LIKE"/>
    <property type="match status" value="1"/>
</dbReference>
<organism evidence="7 8">
    <name type="scientific">Hibiscus sabdariffa</name>
    <name type="common">roselle</name>
    <dbReference type="NCBI Taxonomy" id="183260"/>
    <lineage>
        <taxon>Eukaryota</taxon>
        <taxon>Viridiplantae</taxon>
        <taxon>Streptophyta</taxon>
        <taxon>Embryophyta</taxon>
        <taxon>Tracheophyta</taxon>
        <taxon>Spermatophyta</taxon>
        <taxon>Magnoliopsida</taxon>
        <taxon>eudicotyledons</taxon>
        <taxon>Gunneridae</taxon>
        <taxon>Pentapetalae</taxon>
        <taxon>rosids</taxon>
        <taxon>malvids</taxon>
        <taxon>Malvales</taxon>
        <taxon>Malvaceae</taxon>
        <taxon>Malvoideae</taxon>
        <taxon>Hibiscus</taxon>
    </lineage>
</organism>
<feature type="domain" description="HTH myb-type" evidence="6">
    <location>
        <begin position="77"/>
        <end position="137"/>
    </location>
</feature>
<evidence type="ECO:0000256" key="3">
    <source>
        <dbReference type="ARBA" id="ARBA00023163"/>
    </source>
</evidence>
<keyword evidence="3" id="KW-0804">Transcription</keyword>
<proteinExistence type="predicted"/>
<dbReference type="InterPro" id="IPR009057">
    <property type="entry name" value="Homeodomain-like_sf"/>
</dbReference>
<dbReference type="InterPro" id="IPR046955">
    <property type="entry name" value="PHR1-like"/>
</dbReference>
<evidence type="ECO:0000313" key="8">
    <source>
        <dbReference type="Proteomes" id="UP001396334"/>
    </source>
</evidence>
<dbReference type="Pfam" id="PF00249">
    <property type="entry name" value="Myb_DNA-binding"/>
    <property type="match status" value="1"/>
</dbReference>
<evidence type="ECO:0000313" key="7">
    <source>
        <dbReference type="EMBL" id="KAK8487937.1"/>
    </source>
</evidence>
<dbReference type="InterPro" id="IPR017930">
    <property type="entry name" value="Myb_dom"/>
</dbReference>
<keyword evidence="4" id="KW-0539">Nucleus</keyword>
<feature type="compositionally biased region" description="Acidic residues" evidence="5">
    <location>
        <begin position="25"/>
        <end position="39"/>
    </location>
</feature>
<keyword evidence="8" id="KW-1185">Reference proteome</keyword>
<evidence type="ECO:0000259" key="6">
    <source>
        <dbReference type="PROSITE" id="PS51294"/>
    </source>
</evidence>